<sequence length="236" mass="27152">MQNKLDRKQYFDNLRPIFGGKLTKQQVETLEAIAVEYEFRNWTDRRWLAAVIATSIIEVGINLQPVSENLNYSAQGLADTFPSKCAVNAKAKPKVPNSKAILYQRRAEKIANYVYAGLNGNRSEQYGDGWRYRGMGICQTTGRANYRKIQEAYNASHDNKIDLLNNPELLLRLDLSIFAMFEGMENGIYTGVKLSDYFTNKKTDWYNSRKIINGTFKAKEYEALCIRIYEQLIKIS</sequence>
<dbReference type="EMBL" id="JAQGEF010000007">
    <property type="protein sequence ID" value="MDA3614701.1"/>
    <property type="molecule type" value="Genomic_DNA"/>
</dbReference>
<reference evidence="1 2" key="1">
    <citation type="submission" date="2022-12" db="EMBL/GenBank/DDBJ databases">
        <title>Chitinophagaceae gen. sp. nov., a new member of the family Chitinophagaceae, isolated from soil in a chemical factory.</title>
        <authorList>
            <person name="Ke Z."/>
        </authorList>
    </citation>
    <scope>NUCLEOTIDE SEQUENCE [LARGE SCALE GENOMIC DNA]</scope>
    <source>
        <strain evidence="1 2">LY-5</strain>
    </source>
</reference>
<dbReference type="Gene3D" id="1.10.530.10">
    <property type="match status" value="1"/>
</dbReference>
<dbReference type="RefSeq" id="WP_407031026.1">
    <property type="nucleotide sequence ID" value="NZ_JAQGEF010000007.1"/>
</dbReference>
<dbReference type="Proteomes" id="UP001210231">
    <property type="component" value="Unassembled WGS sequence"/>
</dbReference>
<evidence type="ECO:0000313" key="2">
    <source>
        <dbReference type="Proteomes" id="UP001210231"/>
    </source>
</evidence>
<dbReference type="InterPro" id="IPR023346">
    <property type="entry name" value="Lysozyme-like_dom_sf"/>
</dbReference>
<dbReference type="SUPFAM" id="SSF53955">
    <property type="entry name" value="Lysozyme-like"/>
    <property type="match status" value="1"/>
</dbReference>
<evidence type="ECO:0000313" key="1">
    <source>
        <dbReference type="EMBL" id="MDA3614701.1"/>
    </source>
</evidence>
<evidence type="ECO:0008006" key="3">
    <source>
        <dbReference type="Google" id="ProtNLM"/>
    </source>
</evidence>
<organism evidence="1 2">
    <name type="scientific">Polluticaenibacter yanchengensis</name>
    <dbReference type="NCBI Taxonomy" id="3014562"/>
    <lineage>
        <taxon>Bacteria</taxon>
        <taxon>Pseudomonadati</taxon>
        <taxon>Bacteroidota</taxon>
        <taxon>Chitinophagia</taxon>
        <taxon>Chitinophagales</taxon>
        <taxon>Chitinophagaceae</taxon>
        <taxon>Polluticaenibacter</taxon>
    </lineage>
</organism>
<name>A0ABT4UIR4_9BACT</name>
<comment type="caution">
    <text evidence="1">The sequence shown here is derived from an EMBL/GenBank/DDBJ whole genome shotgun (WGS) entry which is preliminary data.</text>
</comment>
<proteinExistence type="predicted"/>
<protein>
    <recommendedName>
        <fullName evidence="3">Glycoside hydrolase family 19 catalytic domain-containing protein</fullName>
    </recommendedName>
</protein>
<keyword evidence="2" id="KW-1185">Reference proteome</keyword>
<gene>
    <name evidence="1" type="ORF">O3P16_07770</name>
</gene>
<accession>A0ABT4UIR4</accession>